<dbReference type="Proteomes" id="UP000238479">
    <property type="component" value="Chromosome 4"/>
</dbReference>
<comment type="caution">
    <text evidence="1">The sequence shown here is derived from an EMBL/GenBank/DDBJ whole genome shotgun (WGS) entry which is preliminary data.</text>
</comment>
<accession>A0A2P6QVW6</accession>
<dbReference type="EMBL" id="PDCK01000042">
    <property type="protein sequence ID" value="PRQ38304.1"/>
    <property type="molecule type" value="Genomic_DNA"/>
</dbReference>
<reference evidence="1 2" key="1">
    <citation type="journal article" date="2018" name="Nat. Genet.">
        <title>The Rosa genome provides new insights in the design of modern roses.</title>
        <authorList>
            <person name="Bendahmane M."/>
        </authorList>
    </citation>
    <scope>NUCLEOTIDE SEQUENCE [LARGE SCALE GENOMIC DNA]</scope>
    <source>
        <strain evidence="2">cv. Old Blush</strain>
    </source>
</reference>
<name>A0A2P6QVW6_ROSCH</name>
<gene>
    <name evidence="1" type="ORF">RchiOBHm_Chr4g0412371</name>
</gene>
<keyword evidence="2" id="KW-1185">Reference proteome</keyword>
<protein>
    <submittedName>
        <fullName evidence="1">Uncharacterized protein</fullName>
    </submittedName>
</protein>
<dbReference type="Gramene" id="PRQ38304">
    <property type="protein sequence ID" value="PRQ38304"/>
    <property type="gene ID" value="RchiOBHm_Chr4g0412371"/>
</dbReference>
<evidence type="ECO:0000313" key="2">
    <source>
        <dbReference type="Proteomes" id="UP000238479"/>
    </source>
</evidence>
<sequence>MQFSLPSLSLPCQIPNPTSTISKGPTRGTPSLPARPLTASFIFDLQSGLSLSL</sequence>
<dbReference type="AlphaFoldDB" id="A0A2P6QVW6"/>
<organism evidence="1 2">
    <name type="scientific">Rosa chinensis</name>
    <name type="common">China rose</name>
    <dbReference type="NCBI Taxonomy" id="74649"/>
    <lineage>
        <taxon>Eukaryota</taxon>
        <taxon>Viridiplantae</taxon>
        <taxon>Streptophyta</taxon>
        <taxon>Embryophyta</taxon>
        <taxon>Tracheophyta</taxon>
        <taxon>Spermatophyta</taxon>
        <taxon>Magnoliopsida</taxon>
        <taxon>eudicotyledons</taxon>
        <taxon>Gunneridae</taxon>
        <taxon>Pentapetalae</taxon>
        <taxon>rosids</taxon>
        <taxon>fabids</taxon>
        <taxon>Rosales</taxon>
        <taxon>Rosaceae</taxon>
        <taxon>Rosoideae</taxon>
        <taxon>Rosoideae incertae sedis</taxon>
        <taxon>Rosa</taxon>
    </lineage>
</organism>
<evidence type="ECO:0000313" key="1">
    <source>
        <dbReference type="EMBL" id="PRQ38304.1"/>
    </source>
</evidence>
<proteinExistence type="predicted"/>